<evidence type="ECO:0000313" key="2">
    <source>
        <dbReference type="Proteomes" id="UP001148185"/>
    </source>
</evidence>
<gene>
    <name evidence="1" type="ORF">M5G27_26200</name>
</gene>
<dbReference type="EMBL" id="JAMDHA010000036">
    <property type="protein sequence ID" value="MDD1010966.1"/>
    <property type="molecule type" value="Genomic_DNA"/>
</dbReference>
<comment type="caution">
    <text evidence="1">The sequence shown here is derived from an EMBL/GenBank/DDBJ whole genome shotgun (WGS) entry which is preliminary data.</text>
</comment>
<name>A0A9X4HCF1_9PSED</name>
<dbReference type="RefSeq" id="WP_050682384.1">
    <property type="nucleotide sequence ID" value="NZ_JAMDHA010000036.1"/>
</dbReference>
<accession>A0A9X4HCF1</accession>
<organism evidence="1 2">
    <name type="scientific">Pseudomonas shahriarae</name>
    <dbReference type="NCBI Taxonomy" id="2745512"/>
    <lineage>
        <taxon>Bacteria</taxon>
        <taxon>Pseudomonadati</taxon>
        <taxon>Pseudomonadota</taxon>
        <taxon>Gammaproteobacteria</taxon>
        <taxon>Pseudomonadales</taxon>
        <taxon>Pseudomonadaceae</taxon>
        <taxon>Pseudomonas</taxon>
    </lineage>
</organism>
<evidence type="ECO:0000313" key="1">
    <source>
        <dbReference type="EMBL" id="MDD1010966.1"/>
    </source>
</evidence>
<dbReference type="AlphaFoldDB" id="A0A9X4HCF1"/>
<dbReference type="Proteomes" id="UP001148185">
    <property type="component" value="Unassembled WGS sequence"/>
</dbReference>
<protein>
    <submittedName>
        <fullName evidence="1">Uncharacterized protein</fullName>
    </submittedName>
</protein>
<reference evidence="1 2" key="1">
    <citation type="submission" date="2022-05" db="EMBL/GenBank/DDBJ databases">
        <title>Novel Pseudomonas spp. Isolated from a Rainbow Trout Aquaculture Facility.</title>
        <authorList>
            <person name="Testerman T."/>
            <person name="Graf J."/>
        </authorList>
    </citation>
    <scope>NUCLEOTIDE SEQUENCE [LARGE SCALE GENOMIC DNA]</scope>
    <source>
        <strain evidence="1 2">ID1042</strain>
    </source>
</reference>
<proteinExistence type="predicted"/>
<sequence length="159" mass="16963">MTPFLNLAPHMTALSASLSMEVMAVSTDELQGLFVEALDEAECRVLHRLSAGRLYVHPFAAMAVHSSWLARVADLLCVDVGDEEGSFLGPHCELSEAALADLMRACAVALMKASDDMRRVTGAGLVDAVRLSSTSGEPLAQSQVRLAHMQRGLRLVSAA</sequence>
<keyword evidence="2" id="KW-1185">Reference proteome</keyword>